<accession>E2AS74</accession>
<dbReference type="EMBL" id="GL442229">
    <property type="protein sequence ID" value="EFN63704.1"/>
    <property type="molecule type" value="Genomic_DNA"/>
</dbReference>
<name>E2AS74_CAMFO</name>
<feature type="region of interest" description="Disordered" evidence="1">
    <location>
        <begin position="179"/>
        <end position="198"/>
    </location>
</feature>
<feature type="compositionally biased region" description="Basic and acidic residues" evidence="1">
    <location>
        <begin position="311"/>
        <end position="320"/>
    </location>
</feature>
<evidence type="ECO:0000256" key="1">
    <source>
        <dbReference type="SAM" id="MobiDB-lite"/>
    </source>
</evidence>
<dbReference type="OrthoDB" id="6247875at2759"/>
<sequence>METRERVLNFNEKDYVYNPKEARLRKAMREQTRELSRRSILQSAIANANARTIGGGASAISGEFLNQHHRFDCASVPMGPNVSPHQESWYQAANRGLKPTHSPRIGDWYGNVCGDPIERLQAMGAMHQQQRDLDKPIKDQRNQAFASNGYSPDIAAAEREIRRQESAAEYADFVDGQKWHPYQNSVSPHPHPRTPHPSPQMGGILHPNVQNTNAHGHTHGPWGQFCPGVLPHVPLVAHNATIRGPRHAVFLRDRTPTRHCAFSEDASQMSYAPRKLNIDNIRASYPLLEHQMPRLLDSSVDSVIDSTTTMNRREEDDGTRWEANSGVSLDELVPTSTPQEGTVSREKEQRESRHSSERFEAKRRPVSKQPLPGFHQAFGSTEIGRFSRSEFFVNMVGETGTGGGSGGGGDAGDDGGDDGDLIPEAYLTTPLLFPFPSTSNKILGTNAFHGITENGQLVSRILPNECCWFAQSGHAINKIPDNLVTYAALLDYSNDSDERKWMRQKVTIAHPMDFPILLGNQSMDRERIISNHAPRNCVTASEDKIRDRDIRREQGSEAVNLKIDRDQNSLVSLHESEKKN</sequence>
<dbReference type="Proteomes" id="UP000000311">
    <property type="component" value="Unassembled WGS sequence"/>
</dbReference>
<feature type="compositionally biased region" description="Basic and acidic residues" evidence="1">
    <location>
        <begin position="343"/>
        <end position="363"/>
    </location>
</feature>
<proteinExistence type="predicted"/>
<evidence type="ECO:0000313" key="2">
    <source>
        <dbReference type="EMBL" id="EFN63704.1"/>
    </source>
</evidence>
<reference evidence="2 3" key="1">
    <citation type="journal article" date="2010" name="Science">
        <title>Genomic comparison of the ants Camponotus floridanus and Harpegnathos saltator.</title>
        <authorList>
            <person name="Bonasio R."/>
            <person name="Zhang G."/>
            <person name="Ye C."/>
            <person name="Mutti N.S."/>
            <person name="Fang X."/>
            <person name="Qin N."/>
            <person name="Donahue G."/>
            <person name="Yang P."/>
            <person name="Li Q."/>
            <person name="Li C."/>
            <person name="Zhang P."/>
            <person name="Huang Z."/>
            <person name="Berger S.L."/>
            <person name="Reinberg D."/>
            <person name="Wang J."/>
            <person name="Liebig J."/>
        </authorList>
    </citation>
    <scope>NUCLEOTIDE SEQUENCE [LARGE SCALE GENOMIC DNA]</scope>
    <source>
        <strain evidence="3">C129</strain>
    </source>
</reference>
<feature type="region of interest" description="Disordered" evidence="1">
    <location>
        <begin position="308"/>
        <end position="375"/>
    </location>
</feature>
<evidence type="ECO:0000313" key="3">
    <source>
        <dbReference type="Proteomes" id="UP000000311"/>
    </source>
</evidence>
<protein>
    <submittedName>
        <fullName evidence="2">Uncharacterized protein</fullName>
    </submittedName>
</protein>
<gene>
    <name evidence="2" type="ORF">EAG_09630</name>
</gene>
<keyword evidence="3" id="KW-1185">Reference proteome</keyword>
<dbReference type="OMA" id="HQMPRLL"/>
<organism evidence="3">
    <name type="scientific">Camponotus floridanus</name>
    <name type="common">Florida carpenter ant</name>
    <dbReference type="NCBI Taxonomy" id="104421"/>
    <lineage>
        <taxon>Eukaryota</taxon>
        <taxon>Metazoa</taxon>
        <taxon>Ecdysozoa</taxon>
        <taxon>Arthropoda</taxon>
        <taxon>Hexapoda</taxon>
        <taxon>Insecta</taxon>
        <taxon>Pterygota</taxon>
        <taxon>Neoptera</taxon>
        <taxon>Endopterygota</taxon>
        <taxon>Hymenoptera</taxon>
        <taxon>Apocrita</taxon>
        <taxon>Aculeata</taxon>
        <taxon>Formicoidea</taxon>
        <taxon>Formicidae</taxon>
        <taxon>Formicinae</taxon>
        <taxon>Camponotus</taxon>
    </lineage>
</organism>
<dbReference type="AlphaFoldDB" id="E2AS74"/>
<dbReference type="InParanoid" id="E2AS74"/>